<dbReference type="GO" id="GO:0008270">
    <property type="term" value="F:zinc ion binding"/>
    <property type="evidence" value="ECO:0007669"/>
    <property type="project" value="InterPro"/>
</dbReference>
<evidence type="ECO:0008006" key="4">
    <source>
        <dbReference type="Google" id="ProtNLM"/>
    </source>
</evidence>
<comment type="similarity">
    <text evidence="1">Belongs to the beta-class carbonic anhydrase family.</text>
</comment>
<dbReference type="RefSeq" id="WP_132766870.1">
    <property type="nucleotide sequence ID" value="NZ_SMAB01000002.1"/>
</dbReference>
<dbReference type="GO" id="GO:0004089">
    <property type="term" value="F:carbonate dehydratase activity"/>
    <property type="evidence" value="ECO:0007669"/>
    <property type="project" value="InterPro"/>
</dbReference>
<evidence type="ECO:0000313" key="3">
    <source>
        <dbReference type="Proteomes" id="UP000295788"/>
    </source>
</evidence>
<dbReference type="OrthoDB" id="9792260at2"/>
<accession>A0A4R3KK65</accession>
<evidence type="ECO:0000313" key="2">
    <source>
        <dbReference type="EMBL" id="TCS84007.1"/>
    </source>
</evidence>
<organism evidence="2 3">
    <name type="scientific">Tepidibacillus fermentans</name>
    <dbReference type="NCBI Taxonomy" id="1281767"/>
    <lineage>
        <taxon>Bacteria</taxon>
        <taxon>Bacillati</taxon>
        <taxon>Bacillota</taxon>
        <taxon>Bacilli</taxon>
        <taxon>Bacillales</taxon>
        <taxon>Bacillaceae</taxon>
        <taxon>Tepidibacillus</taxon>
    </lineage>
</organism>
<dbReference type="PANTHER" id="PTHR43175:SF1">
    <property type="entry name" value="CARBONIC ANHYDRASE-LIKE PROTEIN YBCF-RELATED"/>
    <property type="match status" value="1"/>
</dbReference>
<dbReference type="EMBL" id="SMAB01000002">
    <property type="protein sequence ID" value="TCS84007.1"/>
    <property type="molecule type" value="Genomic_DNA"/>
</dbReference>
<reference evidence="2 3" key="1">
    <citation type="submission" date="2019-03" db="EMBL/GenBank/DDBJ databases">
        <title>Genomic Encyclopedia of Type Strains, Phase IV (KMG-IV): sequencing the most valuable type-strain genomes for metagenomic binning, comparative biology and taxonomic classification.</title>
        <authorList>
            <person name="Goeker M."/>
        </authorList>
    </citation>
    <scope>NUCLEOTIDE SEQUENCE [LARGE SCALE GENOMIC DNA]</scope>
    <source>
        <strain evidence="2 3">DSM 23802</strain>
    </source>
</reference>
<dbReference type="InterPro" id="IPR036874">
    <property type="entry name" value="Carbonic_anhydrase_sf"/>
</dbReference>
<name>A0A4R3KK65_9BACI</name>
<gene>
    <name evidence="2" type="ORF">EDD72_10247</name>
</gene>
<dbReference type="Gene3D" id="3.40.1050.10">
    <property type="entry name" value="Carbonic anhydrase"/>
    <property type="match status" value="1"/>
</dbReference>
<protein>
    <recommendedName>
        <fullName evidence="4">Carbonic anhydrase</fullName>
    </recommendedName>
</protein>
<dbReference type="Proteomes" id="UP000295788">
    <property type="component" value="Unassembled WGS sequence"/>
</dbReference>
<dbReference type="AlphaFoldDB" id="A0A4R3KK65"/>
<evidence type="ECO:0000256" key="1">
    <source>
        <dbReference type="ARBA" id="ARBA00006217"/>
    </source>
</evidence>
<sequence length="106" mass="12087">MRDIIIAVYQENVEEIFVVGTKDGQKNTVDIQDLLNKIYEKDGLKEKIQTLDYLFKNSMPEFPGGNLSEWLEGSKTLTEGIQNSVNIIRDHPLMPSHVKVHGLFVN</sequence>
<proteinExistence type="inferred from homology"/>
<comment type="caution">
    <text evidence="2">The sequence shown here is derived from an EMBL/GenBank/DDBJ whole genome shotgun (WGS) entry which is preliminary data.</text>
</comment>
<dbReference type="InterPro" id="IPR001765">
    <property type="entry name" value="Carbonic_anhydrase"/>
</dbReference>
<dbReference type="PANTHER" id="PTHR43175">
    <property type="entry name" value="CARBONIC ANHYDRASE"/>
    <property type="match status" value="1"/>
</dbReference>
<keyword evidence="3" id="KW-1185">Reference proteome</keyword>
<dbReference type="SUPFAM" id="SSF53056">
    <property type="entry name" value="beta-carbonic anhydrase, cab"/>
    <property type="match status" value="1"/>
</dbReference>